<proteinExistence type="predicted"/>
<dbReference type="AlphaFoldDB" id="A0A848FAC0"/>
<gene>
    <name evidence="4" type="ORF">HHL10_09805</name>
</gene>
<dbReference type="Pfam" id="PF13676">
    <property type="entry name" value="TIR_2"/>
    <property type="match status" value="1"/>
</dbReference>
<evidence type="ECO:0000256" key="1">
    <source>
        <dbReference type="SAM" id="MobiDB-lite"/>
    </source>
</evidence>
<organism evidence="4 5">
    <name type="scientific">Azohydromonas caseinilytica</name>
    <dbReference type="NCBI Taxonomy" id="2728836"/>
    <lineage>
        <taxon>Bacteria</taxon>
        <taxon>Pseudomonadati</taxon>
        <taxon>Pseudomonadota</taxon>
        <taxon>Betaproteobacteria</taxon>
        <taxon>Burkholderiales</taxon>
        <taxon>Sphaerotilaceae</taxon>
        <taxon>Azohydromonas</taxon>
    </lineage>
</organism>
<dbReference type="Gene3D" id="3.40.50.10140">
    <property type="entry name" value="Toll/interleukin-1 receptor homology (TIR) domain"/>
    <property type="match status" value="1"/>
</dbReference>
<keyword evidence="5" id="KW-1185">Reference proteome</keyword>
<dbReference type="Proteomes" id="UP000574067">
    <property type="component" value="Unassembled WGS sequence"/>
</dbReference>
<comment type="caution">
    <text evidence="4">The sequence shown here is derived from an EMBL/GenBank/DDBJ whole genome shotgun (WGS) entry which is preliminary data.</text>
</comment>
<evidence type="ECO:0000313" key="5">
    <source>
        <dbReference type="Proteomes" id="UP000574067"/>
    </source>
</evidence>
<evidence type="ECO:0000256" key="2">
    <source>
        <dbReference type="SAM" id="Phobius"/>
    </source>
</evidence>
<reference evidence="4 5" key="1">
    <citation type="submission" date="2020-04" db="EMBL/GenBank/DDBJ databases">
        <title>Azohydromonas sp. isolated from soil.</title>
        <authorList>
            <person name="Dahal R.H."/>
        </authorList>
    </citation>
    <scope>NUCLEOTIDE SEQUENCE [LARGE SCALE GENOMIC DNA]</scope>
    <source>
        <strain evidence="4 5">G-1-1-14</strain>
    </source>
</reference>
<accession>A0A848FAC0</accession>
<sequence length="244" mass="27092">MKIFLSYASEDREKAEEVQLALLAHGHDVFFDKESLPPGGDYQTRIDLAVKSADIFIFLISPESTSPGSFALTELKYAKTKWRHPKERVIPVLLKDTSWSAIPPYLKSVTVLEPEGSVAAEVAQAVNALDQTITQSNWRNHTFNQDKPQNNSLSSRRKVKFWGIAIFLLTAAVSAALLSQQLFAPRDSNQKQDPANNSTPPAGMKGPDSNTSNSPPLNTQCPEVTYTDYSKFPPESKIIRRCDP</sequence>
<dbReference type="SUPFAM" id="SSF52200">
    <property type="entry name" value="Toll/Interleukin receptor TIR domain"/>
    <property type="match status" value="1"/>
</dbReference>
<dbReference type="InterPro" id="IPR035897">
    <property type="entry name" value="Toll_tir_struct_dom_sf"/>
</dbReference>
<keyword evidence="2" id="KW-0472">Membrane</keyword>
<dbReference type="InterPro" id="IPR000157">
    <property type="entry name" value="TIR_dom"/>
</dbReference>
<feature type="compositionally biased region" description="Polar residues" evidence="1">
    <location>
        <begin position="208"/>
        <end position="222"/>
    </location>
</feature>
<feature type="domain" description="TIR" evidence="3">
    <location>
        <begin position="1"/>
        <end position="126"/>
    </location>
</feature>
<dbReference type="GO" id="GO:0007165">
    <property type="term" value="P:signal transduction"/>
    <property type="evidence" value="ECO:0007669"/>
    <property type="project" value="InterPro"/>
</dbReference>
<keyword evidence="4" id="KW-0675">Receptor</keyword>
<dbReference type="EMBL" id="JABBFW010000005">
    <property type="protein sequence ID" value="NML15273.1"/>
    <property type="molecule type" value="Genomic_DNA"/>
</dbReference>
<feature type="region of interest" description="Disordered" evidence="1">
    <location>
        <begin position="186"/>
        <end position="244"/>
    </location>
</feature>
<protein>
    <submittedName>
        <fullName evidence="4">Toll/interleukin-1 receptor domain-containing protein</fullName>
    </submittedName>
</protein>
<feature type="compositionally biased region" description="Polar residues" evidence="1">
    <location>
        <begin position="191"/>
        <end position="200"/>
    </location>
</feature>
<evidence type="ECO:0000259" key="3">
    <source>
        <dbReference type="PROSITE" id="PS50104"/>
    </source>
</evidence>
<keyword evidence="2" id="KW-1133">Transmembrane helix</keyword>
<dbReference type="RefSeq" id="WP_169160171.1">
    <property type="nucleotide sequence ID" value="NZ_JABBFW010000005.1"/>
</dbReference>
<evidence type="ECO:0000313" key="4">
    <source>
        <dbReference type="EMBL" id="NML15273.1"/>
    </source>
</evidence>
<name>A0A848FAC0_9BURK</name>
<dbReference type="PROSITE" id="PS50104">
    <property type="entry name" value="TIR"/>
    <property type="match status" value="1"/>
</dbReference>
<feature type="transmembrane region" description="Helical" evidence="2">
    <location>
        <begin position="161"/>
        <end position="183"/>
    </location>
</feature>
<keyword evidence="2" id="KW-0812">Transmembrane</keyword>